<dbReference type="InterPro" id="IPR002173">
    <property type="entry name" value="Carboh/pur_kinase_PfkB_CS"/>
</dbReference>
<dbReference type="Proteomes" id="UP000248975">
    <property type="component" value="Unassembled WGS sequence"/>
</dbReference>
<evidence type="ECO:0000259" key="3">
    <source>
        <dbReference type="Pfam" id="PF00294"/>
    </source>
</evidence>
<keyword evidence="2" id="KW-0418">Kinase</keyword>
<reference evidence="4 5" key="1">
    <citation type="submission" date="2017-08" db="EMBL/GenBank/DDBJ databases">
        <title>Infants hospitalized years apart are colonized by the same room-sourced microbial strains.</title>
        <authorList>
            <person name="Brooks B."/>
            <person name="Olm M.R."/>
            <person name="Firek B.A."/>
            <person name="Baker R."/>
            <person name="Thomas B.C."/>
            <person name="Morowitz M.J."/>
            <person name="Banfield J.F."/>
        </authorList>
    </citation>
    <scope>NUCLEOTIDE SEQUENCE [LARGE SCALE GENOMIC DNA]</scope>
    <source>
        <strain evidence="4">S2_003_000_R2_11</strain>
    </source>
</reference>
<dbReference type="InterPro" id="IPR029056">
    <property type="entry name" value="Ribokinase-like"/>
</dbReference>
<keyword evidence="1" id="KW-0808">Transferase</keyword>
<gene>
    <name evidence="4" type="ORF">DI533_17510</name>
</gene>
<dbReference type="InterPro" id="IPR011611">
    <property type="entry name" value="PfkB_dom"/>
</dbReference>
<evidence type="ECO:0000313" key="4">
    <source>
        <dbReference type="EMBL" id="PZQ95844.1"/>
    </source>
</evidence>
<dbReference type="Gene3D" id="3.40.1190.20">
    <property type="match status" value="1"/>
</dbReference>
<evidence type="ECO:0000313" key="5">
    <source>
        <dbReference type="Proteomes" id="UP000248975"/>
    </source>
</evidence>
<dbReference type="PANTHER" id="PTHR10584:SF166">
    <property type="entry name" value="RIBOKINASE"/>
    <property type="match status" value="1"/>
</dbReference>
<evidence type="ECO:0000256" key="2">
    <source>
        <dbReference type="ARBA" id="ARBA00022777"/>
    </source>
</evidence>
<dbReference type="SUPFAM" id="SSF53613">
    <property type="entry name" value="Ribokinase-like"/>
    <property type="match status" value="1"/>
</dbReference>
<proteinExistence type="predicted"/>
<dbReference type="PROSITE" id="PS00584">
    <property type="entry name" value="PFKB_KINASES_2"/>
    <property type="match status" value="1"/>
</dbReference>
<dbReference type="PANTHER" id="PTHR10584">
    <property type="entry name" value="SUGAR KINASE"/>
    <property type="match status" value="1"/>
</dbReference>
<name>A0A2W5S6Z8_CERSP</name>
<dbReference type="Pfam" id="PF00294">
    <property type="entry name" value="PfkB"/>
    <property type="match status" value="1"/>
</dbReference>
<sequence>MRGAAVTAGSTFFIGDVSLDDYYLSDRWPGLAEKDFVTDAGSFVGGSIANAASVHAALGSPTEFVSLLNLSPVSDRLCAEMQARGVSVRHMLRQDGIAESRNLIFLSGGEHVVLTVDMGFQPMELSDALMAGLRQPGILYTTLYRARRLRHRALSGAALLADLNGHGRKAVFDLDVGGFAEADLPYLRGARAVILNQLGYSVAFGDRAISEVAGWMTENEVDLVIRTLAANGAEAFDGTHHYRVPGHSVRVVDVTGAGDTFGGALVHAISSGVGLGEALEFAVLASARAVTIQGPASGIATLDEIAAFRATLDGRNG</sequence>
<dbReference type="EMBL" id="QFQS01000005">
    <property type="protein sequence ID" value="PZQ95844.1"/>
    <property type="molecule type" value="Genomic_DNA"/>
</dbReference>
<evidence type="ECO:0000256" key="1">
    <source>
        <dbReference type="ARBA" id="ARBA00022679"/>
    </source>
</evidence>
<comment type="caution">
    <text evidence="4">The sequence shown here is derived from an EMBL/GenBank/DDBJ whole genome shotgun (WGS) entry which is preliminary data.</text>
</comment>
<organism evidence="4 5">
    <name type="scientific">Cereibacter sphaeroides</name>
    <name type="common">Rhodobacter sphaeroides</name>
    <dbReference type="NCBI Taxonomy" id="1063"/>
    <lineage>
        <taxon>Bacteria</taxon>
        <taxon>Pseudomonadati</taxon>
        <taxon>Pseudomonadota</taxon>
        <taxon>Alphaproteobacteria</taxon>
        <taxon>Rhodobacterales</taxon>
        <taxon>Paracoccaceae</taxon>
        <taxon>Cereibacter</taxon>
    </lineage>
</organism>
<accession>A0A2W5S6Z8</accession>
<dbReference type="GO" id="GO:0016301">
    <property type="term" value="F:kinase activity"/>
    <property type="evidence" value="ECO:0007669"/>
    <property type="project" value="UniProtKB-KW"/>
</dbReference>
<feature type="domain" description="Carbohydrate kinase PfkB" evidence="3">
    <location>
        <begin position="40"/>
        <end position="298"/>
    </location>
</feature>
<protein>
    <recommendedName>
        <fullName evidence="3">Carbohydrate kinase PfkB domain-containing protein</fullName>
    </recommendedName>
</protein>
<dbReference type="AlphaFoldDB" id="A0A2W5S6Z8"/>